<comment type="caution">
    <text evidence="3">The sequence shown here is derived from an EMBL/GenBank/DDBJ whole genome shotgun (WGS) entry which is preliminary data.</text>
</comment>
<dbReference type="PANTHER" id="PTHR11439">
    <property type="entry name" value="GAG-POL-RELATED RETROTRANSPOSON"/>
    <property type="match status" value="1"/>
</dbReference>
<name>A0A4S4KQD1_9AGAM</name>
<keyword evidence="4" id="KW-1185">Reference proteome</keyword>
<reference evidence="3 4" key="1">
    <citation type="submission" date="2019-02" db="EMBL/GenBank/DDBJ databases">
        <title>Genome sequencing of the rare red list fungi Phellinidium pouzarii.</title>
        <authorList>
            <person name="Buettner E."/>
            <person name="Kellner H."/>
        </authorList>
    </citation>
    <scope>NUCLEOTIDE SEQUENCE [LARGE SCALE GENOMIC DNA]</scope>
    <source>
        <strain evidence="3 4">DSM 108285</strain>
    </source>
</reference>
<dbReference type="InterPro" id="IPR005018">
    <property type="entry name" value="DOMON_domain"/>
</dbReference>
<dbReference type="InterPro" id="IPR043502">
    <property type="entry name" value="DNA/RNA_pol_sf"/>
</dbReference>
<evidence type="ECO:0000313" key="3">
    <source>
        <dbReference type="EMBL" id="THH00461.1"/>
    </source>
</evidence>
<dbReference type="AlphaFoldDB" id="A0A4S4KQD1"/>
<gene>
    <name evidence="3" type="ORF">EW145_g7078</name>
</gene>
<sequence length="537" mass="59761">MKIINSFIFLASAAATGVLAQVSSSYTDLGIKFQGFTDSTYNLTIGFVTPPEHPRAKDEFIGEIISPVSNKWVGIALAGKMADDLLLVAWPNNNSIVASSRFTTGHFQPTAYAGPELTTLHRSSVDAETWRWVFLCQNCTSWSNNGTSGTLNTTSVGTVAYAIGLLEVDDPSDAESDFAKHNASLCLLQVVRLPNLTGIWVYRREDVRIIIPVYVDDMTIAAKSKDQYLFVKEELEKHFKLHDLGPTSFLLGVRVERDRSKRLLSLSQRQYIIDILERFEMSNCTTVTTPLPDGHRLSKAMAPKDAEEIAFMKTVPYRQLVGALMYLAVATRPDISYAVGVLARFSSNPGPSHWKAAKHLCRYLQGTKDMKLTYTPDPHAPELFTTFSDADHGGDEDNRRSTSGMVVKMGTGAISWASRLQTIVTLSTTEAEYISAVQSGQEIIWLRNLLTEFGYEFTGPSTLYVDNQSALAVARNPEHHGRMKHLDLRHYWLRDVVEAGDIDIKYLPTKSMPADIMTKALGRLKVVEMRGMLGLYD</sequence>
<dbReference type="EMBL" id="SGPK01000633">
    <property type="protein sequence ID" value="THH00461.1"/>
    <property type="molecule type" value="Genomic_DNA"/>
</dbReference>
<keyword evidence="1" id="KW-0732">Signal</keyword>
<evidence type="ECO:0000259" key="2">
    <source>
        <dbReference type="SMART" id="SM00664"/>
    </source>
</evidence>
<dbReference type="OrthoDB" id="413885at2759"/>
<feature type="signal peptide" evidence="1">
    <location>
        <begin position="1"/>
        <end position="20"/>
    </location>
</feature>
<evidence type="ECO:0000313" key="4">
    <source>
        <dbReference type="Proteomes" id="UP000308199"/>
    </source>
</evidence>
<dbReference type="SUPFAM" id="SSF49344">
    <property type="entry name" value="CBD9-like"/>
    <property type="match status" value="1"/>
</dbReference>
<feature type="chain" id="PRO_5020991576" description="DOMON domain-containing protein" evidence="1">
    <location>
        <begin position="21"/>
        <end position="537"/>
    </location>
</feature>
<dbReference type="SMART" id="SM00664">
    <property type="entry name" value="DoH"/>
    <property type="match status" value="1"/>
</dbReference>
<dbReference type="Gene3D" id="2.60.40.1210">
    <property type="entry name" value="Cellobiose dehydrogenase, cytochrome domain"/>
    <property type="match status" value="1"/>
</dbReference>
<evidence type="ECO:0000256" key="1">
    <source>
        <dbReference type="SAM" id="SignalP"/>
    </source>
</evidence>
<accession>A0A4S4KQD1</accession>
<protein>
    <recommendedName>
        <fullName evidence="2">DOMON domain-containing protein</fullName>
    </recommendedName>
</protein>
<dbReference type="Proteomes" id="UP000308199">
    <property type="component" value="Unassembled WGS sequence"/>
</dbReference>
<dbReference type="Pfam" id="PF07727">
    <property type="entry name" value="RVT_2"/>
    <property type="match status" value="1"/>
</dbReference>
<dbReference type="CDD" id="cd09272">
    <property type="entry name" value="RNase_HI_RT_Ty1"/>
    <property type="match status" value="1"/>
</dbReference>
<dbReference type="Pfam" id="PF16010">
    <property type="entry name" value="CDH-cyt"/>
    <property type="match status" value="1"/>
</dbReference>
<dbReference type="CDD" id="cd09630">
    <property type="entry name" value="CDH_like_cytochrome"/>
    <property type="match status" value="1"/>
</dbReference>
<feature type="domain" description="DOMON" evidence="2">
    <location>
        <begin position="72"/>
        <end position="164"/>
    </location>
</feature>
<dbReference type="InterPro" id="IPR015920">
    <property type="entry name" value="Cellobiose_DH-like_cyt"/>
</dbReference>
<organism evidence="3 4">
    <name type="scientific">Phellinidium pouzarii</name>
    <dbReference type="NCBI Taxonomy" id="167371"/>
    <lineage>
        <taxon>Eukaryota</taxon>
        <taxon>Fungi</taxon>
        <taxon>Dikarya</taxon>
        <taxon>Basidiomycota</taxon>
        <taxon>Agaricomycotina</taxon>
        <taxon>Agaricomycetes</taxon>
        <taxon>Hymenochaetales</taxon>
        <taxon>Hymenochaetaceae</taxon>
        <taxon>Phellinidium</taxon>
    </lineage>
</organism>
<dbReference type="SUPFAM" id="SSF56672">
    <property type="entry name" value="DNA/RNA polymerases"/>
    <property type="match status" value="1"/>
</dbReference>
<proteinExistence type="predicted"/>
<dbReference type="InterPro" id="IPR013103">
    <property type="entry name" value="RVT_2"/>
</dbReference>
<dbReference type="PANTHER" id="PTHR11439:SF483">
    <property type="entry name" value="PEPTIDE SYNTHASE GLIP-LIKE, PUTATIVE (AFU_ORTHOLOGUE AFUA_3G12920)-RELATED"/>
    <property type="match status" value="1"/>
</dbReference>